<proteinExistence type="predicted"/>
<dbReference type="AlphaFoldDB" id="A0A0F9L0A2"/>
<accession>A0A0F9L0A2</accession>
<reference evidence="1" key="1">
    <citation type="journal article" date="2015" name="Nature">
        <title>Complex archaea that bridge the gap between prokaryotes and eukaryotes.</title>
        <authorList>
            <person name="Spang A."/>
            <person name="Saw J.H."/>
            <person name="Jorgensen S.L."/>
            <person name="Zaremba-Niedzwiedzka K."/>
            <person name="Martijn J."/>
            <person name="Lind A.E."/>
            <person name="van Eijk R."/>
            <person name="Schleper C."/>
            <person name="Guy L."/>
            <person name="Ettema T.J."/>
        </authorList>
    </citation>
    <scope>NUCLEOTIDE SEQUENCE</scope>
</reference>
<comment type="caution">
    <text evidence="1">The sequence shown here is derived from an EMBL/GenBank/DDBJ whole genome shotgun (WGS) entry which is preliminary data.</text>
</comment>
<gene>
    <name evidence="1" type="ORF">LCGC14_1340240</name>
</gene>
<evidence type="ECO:0000313" key="1">
    <source>
        <dbReference type="EMBL" id="KKM80401.1"/>
    </source>
</evidence>
<name>A0A0F9L0A2_9ZZZZ</name>
<dbReference type="EMBL" id="LAZR01008191">
    <property type="protein sequence ID" value="KKM80401.1"/>
    <property type="molecule type" value="Genomic_DNA"/>
</dbReference>
<sequence length="44" mass="5186">MSLEILFEKPLCQQELKIVRINSTEFERNPIYIAASLDTTKRFV</sequence>
<organism evidence="1">
    <name type="scientific">marine sediment metagenome</name>
    <dbReference type="NCBI Taxonomy" id="412755"/>
    <lineage>
        <taxon>unclassified sequences</taxon>
        <taxon>metagenomes</taxon>
        <taxon>ecological metagenomes</taxon>
    </lineage>
</organism>
<protein>
    <submittedName>
        <fullName evidence="1">Uncharacterized protein</fullName>
    </submittedName>
</protein>